<dbReference type="PANTHER" id="PTHR20836">
    <property type="entry name" value="DIHYDRODIPICOLINATE REDUCTASE"/>
    <property type="match status" value="1"/>
</dbReference>
<keyword evidence="4 13" id="KW-0521">NADP</keyword>
<evidence type="ECO:0000313" key="16">
    <source>
        <dbReference type="EMBL" id="OHA18609.1"/>
    </source>
</evidence>
<feature type="active site" description="Proton donor/acceptor" evidence="13">
    <location>
        <position position="134"/>
    </location>
</feature>
<dbReference type="PANTHER" id="PTHR20836:SF0">
    <property type="entry name" value="4-HYDROXY-TETRAHYDRODIPICOLINATE REDUCTASE 1, CHLOROPLASTIC-RELATED"/>
    <property type="match status" value="1"/>
</dbReference>
<comment type="pathway">
    <text evidence="9 13">Amino-acid biosynthesis; L-lysine biosynthesis via DAP pathway; (S)-tetrahydrodipicolinate from L-aspartate: step 4/4.</text>
</comment>
<evidence type="ECO:0000256" key="11">
    <source>
        <dbReference type="ARBA" id="ARBA00049080"/>
    </source>
</evidence>
<evidence type="ECO:0000259" key="14">
    <source>
        <dbReference type="Pfam" id="PF01113"/>
    </source>
</evidence>
<dbReference type="UniPathway" id="UPA00034">
    <property type="reaction ID" value="UER00018"/>
</dbReference>
<dbReference type="HAMAP" id="MF_00102">
    <property type="entry name" value="DapB"/>
    <property type="match status" value="1"/>
</dbReference>
<feature type="binding site" evidence="13">
    <location>
        <begin position="101"/>
        <end position="104"/>
    </location>
    <ligand>
        <name>NAD(+)</name>
        <dbReference type="ChEBI" id="CHEBI:57540"/>
    </ligand>
</feature>
<feature type="active site" description="Proton donor" evidence="13">
    <location>
        <position position="138"/>
    </location>
</feature>
<evidence type="ECO:0000256" key="7">
    <source>
        <dbReference type="ARBA" id="ARBA00023027"/>
    </source>
</evidence>
<comment type="caution">
    <text evidence="13">Was originally thought to be a dihydrodipicolinate reductase (DHDPR), catalyzing the conversion of dihydrodipicolinate to tetrahydrodipicolinate. However, it was shown in E.coli that the substrate of the enzymatic reaction is not dihydrodipicolinate (DHDP) but in fact (2S,4S)-4-hydroxy-2,3,4,5-tetrahydrodipicolinic acid (HTPA), the product released by the DapA-catalyzed reaction.</text>
</comment>
<keyword evidence="5 13" id="KW-0220">Diaminopimelate biosynthesis</keyword>
<dbReference type="GO" id="GO:0016726">
    <property type="term" value="F:oxidoreductase activity, acting on CH or CH2 groups, NAD or NADP as acceptor"/>
    <property type="evidence" value="ECO:0007669"/>
    <property type="project" value="UniProtKB-UniRule"/>
</dbReference>
<comment type="subcellular location">
    <subcellularLocation>
        <location evidence="13">Cytoplasm</location>
    </subcellularLocation>
</comment>
<comment type="similarity">
    <text evidence="1 13">Belongs to the DapB family.</text>
</comment>
<dbReference type="CDD" id="cd02274">
    <property type="entry name" value="DHDPR_N"/>
    <property type="match status" value="1"/>
</dbReference>
<feature type="binding site" evidence="13">
    <location>
        <begin position="77"/>
        <end position="79"/>
    </location>
    <ligand>
        <name>NAD(+)</name>
        <dbReference type="ChEBI" id="CHEBI:57540"/>
    </ligand>
</feature>
<accession>A0A1G2M665</accession>
<organism evidence="16 17">
    <name type="scientific">Candidatus Taylorbacteria bacterium RIFCSPHIGHO2_01_FULL_46_22b</name>
    <dbReference type="NCBI Taxonomy" id="1802301"/>
    <lineage>
        <taxon>Bacteria</taxon>
        <taxon>Candidatus Tayloriibacteriota</taxon>
    </lineage>
</organism>
<feature type="binding site" evidence="13">
    <location>
        <position position="36"/>
    </location>
    <ligand>
        <name>NADP(+)</name>
        <dbReference type="ChEBI" id="CHEBI:58349"/>
    </ligand>
</feature>
<comment type="catalytic activity">
    <reaction evidence="11 13">
        <text>(S)-2,3,4,5-tetrahydrodipicolinate + NADP(+) + H2O = (2S,4S)-4-hydroxy-2,3,4,5-tetrahydrodipicolinate + NADPH + H(+)</text>
        <dbReference type="Rhea" id="RHEA:35331"/>
        <dbReference type="ChEBI" id="CHEBI:15377"/>
        <dbReference type="ChEBI" id="CHEBI:15378"/>
        <dbReference type="ChEBI" id="CHEBI:16845"/>
        <dbReference type="ChEBI" id="CHEBI:57783"/>
        <dbReference type="ChEBI" id="CHEBI:58349"/>
        <dbReference type="ChEBI" id="CHEBI:67139"/>
        <dbReference type="EC" id="1.17.1.8"/>
    </reaction>
</comment>
<dbReference type="Pfam" id="PF05173">
    <property type="entry name" value="DapB_C"/>
    <property type="match status" value="1"/>
</dbReference>
<dbReference type="Pfam" id="PF01113">
    <property type="entry name" value="DapB_N"/>
    <property type="match status" value="1"/>
</dbReference>
<proteinExistence type="inferred from homology"/>
<dbReference type="InterPro" id="IPR023940">
    <property type="entry name" value="DHDPR_bac"/>
</dbReference>
<dbReference type="PROSITE" id="PS01298">
    <property type="entry name" value="DAPB"/>
    <property type="match status" value="1"/>
</dbReference>
<reference evidence="16 17" key="1">
    <citation type="journal article" date="2016" name="Nat. Commun.">
        <title>Thousands of microbial genomes shed light on interconnected biogeochemical processes in an aquifer system.</title>
        <authorList>
            <person name="Anantharaman K."/>
            <person name="Brown C.T."/>
            <person name="Hug L.A."/>
            <person name="Sharon I."/>
            <person name="Castelle C.J."/>
            <person name="Probst A.J."/>
            <person name="Thomas B.C."/>
            <person name="Singh A."/>
            <person name="Wilkins M.J."/>
            <person name="Karaoz U."/>
            <person name="Brodie E.L."/>
            <person name="Williams K.H."/>
            <person name="Hubbard S.S."/>
            <person name="Banfield J.F."/>
        </authorList>
    </citation>
    <scope>NUCLEOTIDE SEQUENCE [LARGE SCALE GENOMIC DNA]</scope>
</reference>
<dbReference type="InterPro" id="IPR036291">
    <property type="entry name" value="NAD(P)-bd_dom_sf"/>
</dbReference>
<evidence type="ECO:0000256" key="4">
    <source>
        <dbReference type="ARBA" id="ARBA00022857"/>
    </source>
</evidence>
<dbReference type="Gene3D" id="3.40.50.720">
    <property type="entry name" value="NAD(P)-binding Rossmann-like Domain"/>
    <property type="match status" value="1"/>
</dbReference>
<name>A0A1G2M665_9BACT</name>
<dbReference type="PIRSF" id="PIRSF000161">
    <property type="entry name" value="DHPR"/>
    <property type="match status" value="1"/>
</dbReference>
<comment type="subunit">
    <text evidence="13">Homotetramer.</text>
</comment>
<dbReference type="EC" id="1.17.1.8" evidence="10 13"/>
<evidence type="ECO:0000256" key="12">
    <source>
        <dbReference type="ARBA" id="ARBA00049396"/>
    </source>
</evidence>
<evidence type="ECO:0000256" key="2">
    <source>
        <dbReference type="ARBA" id="ARBA00022490"/>
    </source>
</evidence>
<evidence type="ECO:0000256" key="1">
    <source>
        <dbReference type="ARBA" id="ARBA00006642"/>
    </source>
</evidence>
<protein>
    <recommendedName>
        <fullName evidence="10 13">4-hydroxy-tetrahydrodipicolinate reductase</fullName>
        <shortName evidence="13">HTPA reductase</shortName>
        <ecNumber evidence="10 13">1.17.1.8</ecNumber>
    </recommendedName>
</protein>
<dbReference type="EMBL" id="MHRF01000004">
    <property type="protein sequence ID" value="OHA18609.1"/>
    <property type="molecule type" value="Genomic_DNA"/>
</dbReference>
<dbReference type="GO" id="GO:0019877">
    <property type="term" value="P:diaminopimelate biosynthetic process"/>
    <property type="evidence" value="ECO:0007669"/>
    <property type="project" value="UniProtKB-UniRule"/>
</dbReference>
<dbReference type="Gene3D" id="3.30.360.10">
    <property type="entry name" value="Dihydrodipicolinate Reductase, domain 2"/>
    <property type="match status" value="1"/>
</dbReference>
<dbReference type="GO" id="GO:0009089">
    <property type="term" value="P:lysine biosynthetic process via diaminopimelate"/>
    <property type="evidence" value="ECO:0007669"/>
    <property type="project" value="UniProtKB-UniRule"/>
</dbReference>
<evidence type="ECO:0000259" key="15">
    <source>
        <dbReference type="Pfam" id="PF05173"/>
    </source>
</evidence>
<comment type="catalytic activity">
    <reaction evidence="12 13">
        <text>(S)-2,3,4,5-tetrahydrodipicolinate + NAD(+) + H2O = (2S,4S)-4-hydroxy-2,3,4,5-tetrahydrodipicolinate + NADH + H(+)</text>
        <dbReference type="Rhea" id="RHEA:35323"/>
        <dbReference type="ChEBI" id="CHEBI:15377"/>
        <dbReference type="ChEBI" id="CHEBI:15378"/>
        <dbReference type="ChEBI" id="CHEBI:16845"/>
        <dbReference type="ChEBI" id="CHEBI:57540"/>
        <dbReference type="ChEBI" id="CHEBI:57945"/>
        <dbReference type="ChEBI" id="CHEBI:67139"/>
        <dbReference type="EC" id="1.17.1.8"/>
    </reaction>
</comment>
<sequence length="271" mass="30320">MKIAVHGYGRMGEALRNACAIKTNSVDAYYTFDIRRDVDWSFLRTNVDVIVDFSSHDALKALLQGLVKYCHKCLIIGTTDQTDEQLELIQNYSRSKPVVMSPNFSPGANVLFWLTRKTTQILGPSLDLEIVEMHHRFKKDTPSGTARALSEILEKARYEVDRTVLVQRLGRVRGQDERTPTEIGIHSVRGGDVIGDHTVHFFGKGERLELTHRATSRETFADGALRAAHWVVGQKPGLFNMQHVLGLEETLPLPVFGPTNSGSPKGNLKIQ</sequence>
<dbReference type="STRING" id="1802301.A2664_03150"/>
<evidence type="ECO:0000256" key="8">
    <source>
        <dbReference type="ARBA" id="ARBA00023154"/>
    </source>
</evidence>
<evidence type="ECO:0000256" key="5">
    <source>
        <dbReference type="ARBA" id="ARBA00022915"/>
    </source>
</evidence>
<dbReference type="NCBIfam" id="TIGR00036">
    <property type="entry name" value="dapB"/>
    <property type="match status" value="1"/>
</dbReference>
<dbReference type="InterPro" id="IPR000846">
    <property type="entry name" value="DapB_N"/>
</dbReference>
<dbReference type="SUPFAM" id="SSF55347">
    <property type="entry name" value="Glyceraldehyde-3-phosphate dehydrogenase-like, C-terminal domain"/>
    <property type="match status" value="1"/>
</dbReference>
<evidence type="ECO:0000256" key="9">
    <source>
        <dbReference type="ARBA" id="ARBA00037922"/>
    </source>
</evidence>
<dbReference type="GO" id="GO:0051287">
    <property type="term" value="F:NAD binding"/>
    <property type="evidence" value="ECO:0007669"/>
    <property type="project" value="UniProtKB-UniRule"/>
</dbReference>
<keyword evidence="7 13" id="KW-0520">NAD</keyword>
<evidence type="ECO:0000256" key="10">
    <source>
        <dbReference type="ARBA" id="ARBA00038983"/>
    </source>
</evidence>
<dbReference type="InterPro" id="IPR022663">
    <property type="entry name" value="DapB_C"/>
</dbReference>
<dbReference type="GO" id="GO:0005829">
    <property type="term" value="C:cytosol"/>
    <property type="evidence" value="ECO:0007669"/>
    <property type="project" value="TreeGrafter"/>
</dbReference>
<feature type="binding site" evidence="13">
    <location>
        <begin position="144"/>
        <end position="145"/>
    </location>
    <ligand>
        <name>(S)-2,3,4,5-tetrahydrodipicolinate</name>
        <dbReference type="ChEBI" id="CHEBI:16845"/>
    </ligand>
</feature>
<dbReference type="AlphaFoldDB" id="A0A1G2M665"/>
<feature type="domain" description="Dihydrodipicolinate reductase N-terminal" evidence="14">
    <location>
        <begin position="1"/>
        <end position="104"/>
    </location>
</feature>
<dbReference type="GO" id="GO:0050661">
    <property type="term" value="F:NADP binding"/>
    <property type="evidence" value="ECO:0007669"/>
    <property type="project" value="UniProtKB-UniRule"/>
</dbReference>
<feature type="domain" description="Dihydrodipicolinate reductase C-terminal" evidence="15">
    <location>
        <begin position="107"/>
        <end position="245"/>
    </location>
</feature>
<comment type="function">
    <text evidence="13">Catalyzes the conversion of 4-hydroxy-tetrahydrodipicolinate (HTPA) to tetrahydrodipicolinate.</text>
</comment>
<comment type="caution">
    <text evidence="13">Lacks conserved residue(s) required for the propagation of feature annotation.</text>
</comment>
<feature type="binding site" evidence="13">
    <location>
        <position position="135"/>
    </location>
    <ligand>
        <name>(S)-2,3,4,5-tetrahydrodipicolinate</name>
        <dbReference type="ChEBI" id="CHEBI:16845"/>
    </ligand>
</feature>
<keyword evidence="6 13" id="KW-0560">Oxidoreductase</keyword>
<evidence type="ECO:0000313" key="17">
    <source>
        <dbReference type="Proteomes" id="UP000178873"/>
    </source>
</evidence>
<evidence type="ECO:0000256" key="6">
    <source>
        <dbReference type="ARBA" id="ARBA00023002"/>
    </source>
</evidence>
<keyword evidence="3 13" id="KW-0028">Amino-acid biosynthesis</keyword>
<dbReference type="InterPro" id="IPR022664">
    <property type="entry name" value="DapB_N_CS"/>
</dbReference>
<dbReference type="Proteomes" id="UP000178873">
    <property type="component" value="Unassembled WGS sequence"/>
</dbReference>
<evidence type="ECO:0000256" key="13">
    <source>
        <dbReference type="HAMAP-Rule" id="MF_00102"/>
    </source>
</evidence>
<gene>
    <name evidence="13" type="primary">dapB</name>
    <name evidence="16" type="ORF">A2664_03150</name>
</gene>
<evidence type="ECO:0000256" key="3">
    <source>
        <dbReference type="ARBA" id="ARBA00022605"/>
    </source>
</evidence>
<keyword evidence="8 13" id="KW-0457">Lysine biosynthesis</keyword>
<dbReference type="SUPFAM" id="SSF51735">
    <property type="entry name" value="NAD(P)-binding Rossmann-fold domains"/>
    <property type="match status" value="1"/>
</dbReference>
<keyword evidence="2 13" id="KW-0963">Cytoplasm</keyword>
<comment type="caution">
    <text evidence="16">The sequence shown here is derived from an EMBL/GenBank/DDBJ whole genome shotgun (WGS) entry which is preliminary data.</text>
</comment>
<dbReference type="GO" id="GO:0008839">
    <property type="term" value="F:4-hydroxy-tetrahydrodipicolinate reductase"/>
    <property type="evidence" value="ECO:0007669"/>
    <property type="project" value="UniProtKB-UniRule"/>
</dbReference>